<keyword evidence="2" id="KW-1185">Reference proteome</keyword>
<dbReference type="STRING" id="1150112.SAMN04487893_10649"/>
<accession>A0A1I3QP94</accession>
<dbReference type="AlphaFoldDB" id="A0A1I3QP94"/>
<name>A0A1I3QP94_9FLAO</name>
<protein>
    <submittedName>
        <fullName evidence="1">Uncharacterized protein</fullName>
    </submittedName>
</protein>
<gene>
    <name evidence="1" type="ORF">SAMN04487893_10649</name>
</gene>
<evidence type="ECO:0000313" key="2">
    <source>
        <dbReference type="Proteomes" id="UP000243887"/>
    </source>
</evidence>
<dbReference type="Proteomes" id="UP000243887">
    <property type="component" value="Unassembled WGS sequence"/>
</dbReference>
<organism evidence="1 2">
    <name type="scientific">Myroides guanonis</name>
    <dbReference type="NCBI Taxonomy" id="1150112"/>
    <lineage>
        <taxon>Bacteria</taxon>
        <taxon>Pseudomonadati</taxon>
        <taxon>Bacteroidota</taxon>
        <taxon>Flavobacteriia</taxon>
        <taxon>Flavobacteriales</taxon>
        <taxon>Flavobacteriaceae</taxon>
        <taxon>Myroides</taxon>
    </lineage>
</organism>
<dbReference type="EMBL" id="FORU01000006">
    <property type="protein sequence ID" value="SFJ35071.1"/>
    <property type="molecule type" value="Genomic_DNA"/>
</dbReference>
<reference evidence="2" key="1">
    <citation type="submission" date="2016-10" db="EMBL/GenBank/DDBJ databases">
        <authorList>
            <person name="Varghese N."/>
            <person name="Submissions S."/>
        </authorList>
    </citation>
    <scope>NUCLEOTIDE SEQUENCE [LARGE SCALE GENOMIC DNA]</scope>
    <source>
        <strain evidence="2">DSM 26542</strain>
    </source>
</reference>
<evidence type="ECO:0000313" key="1">
    <source>
        <dbReference type="EMBL" id="SFJ35071.1"/>
    </source>
</evidence>
<proteinExistence type="predicted"/>
<sequence>MSNRFGAFLLFFKNSNSFLKYHQVKGQLHQANRPLYQVNSNLHQVNNQKTHSNFTLSNSYRLID</sequence>